<keyword evidence="2" id="KW-0689">Ribosomal protein</keyword>
<organism evidence="6 7">
    <name type="scientific">Mortierella isabellina</name>
    <name type="common">Filamentous fungus</name>
    <name type="synonym">Umbelopsis isabellina</name>
    <dbReference type="NCBI Taxonomy" id="91625"/>
    <lineage>
        <taxon>Eukaryota</taxon>
        <taxon>Fungi</taxon>
        <taxon>Fungi incertae sedis</taxon>
        <taxon>Mucoromycota</taxon>
        <taxon>Mucoromycotina</taxon>
        <taxon>Umbelopsidomycetes</taxon>
        <taxon>Umbelopsidales</taxon>
        <taxon>Umbelopsidaceae</taxon>
        <taxon>Umbelopsis</taxon>
    </lineage>
</organism>
<keyword evidence="3" id="KW-0496">Mitochondrion</keyword>
<comment type="caution">
    <text evidence="6">The sequence shown here is derived from an EMBL/GenBank/DDBJ whole genome shotgun (WGS) entry which is preliminary data.</text>
</comment>
<dbReference type="GO" id="GO:0005840">
    <property type="term" value="C:ribosome"/>
    <property type="evidence" value="ECO:0007669"/>
    <property type="project" value="UniProtKB-KW"/>
</dbReference>
<name>A0A8H7Q4R9_MORIS</name>
<evidence type="ECO:0000256" key="4">
    <source>
        <dbReference type="ARBA" id="ARBA00023274"/>
    </source>
</evidence>
<proteinExistence type="predicted"/>
<dbReference type="GO" id="GO:0005739">
    <property type="term" value="C:mitochondrion"/>
    <property type="evidence" value="ECO:0007669"/>
    <property type="project" value="UniProtKB-SubCell"/>
</dbReference>
<keyword evidence="7" id="KW-1185">Reference proteome</keyword>
<keyword evidence="4" id="KW-0687">Ribonucleoprotein</keyword>
<comment type="subcellular location">
    <subcellularLocation>
        <location evidence="1">Mitochondrion</location>
    </subcellularLocation>
</comment>
<dbReference type="Pfam" id="PF05047">
    <property type="entry name" value="L51_S25_CI-B8"/>
    <property type="match status" value="1"/>
</dbReference>
<dbReference type="InterPro" id="IPR007741">
    <property type="entry name" value="Ribosomal_mL43/mS25/NADH_DH"/>
</dbReference>
<evidence type="ECO:0000259" key="5">
    <source>
        <dbReference type="Pfam" id="PF05047"/>
    </source>
</evidence>
<dbReference type="Proteomes" id="UP000654370">
    <property type="component" value="Unassembled WGS sequence"/>
</dbReference>
<dbReference type="Gene3D" id="3.40.30.10">
    <property type="entry name" value="Glutaredoxin"/>
    <property type="match status" value="1"/>
</dbReference>
<protein>
    <recommendedName>
        <fullName evidence="5">Ribosomal protein/NADH dehydrogenase domain-containing protein</fullName>
    </recommendedName>
</protein>
<sequence length="115" mass="12172">MSTQTVLSRLQSGLGATRLAPKVTKISVSMALKGKSEGAGARHFVRENLPTIQYNNPSLEFEIIKSADAAMKPLLTVSFGDSIAADQSPKTIELARQQSSAICKQLLDIAAPSSA</sequence>
<feature type="domain" description="Ribosomal protein/NADH dehydrogenase" evidence="5">
    <location>
        <begin position="41"/>
        <end position="79"/>
    </location>
</feature>
<dbReference type="EMBL" id="JAEPQZ010000001">
    <property type="protein sequence ID" value="KAG2185801.1"/>
    <property type="molecule type" value="Genomic_DNA"/>
</dbReference>
<gene>
    <name evidence="6" type="ORF">INT43_002238</name>
</gene>
<accession>A0A8H7Q4R9</accession>
<dbReference type="InterPro" id="IPR040049">
    <property type="entry name" value="Ribosomal_mS25/mL61"/>
</dbReference>
<reference evidence="6" key="1">
    <citation type="submission" date="2020-12" db="EMBL/GenBank/DDBJ databases">
        <title>Metabolic potential, ecology and presence of endohyphal bacteria is reflected in genomic diversity of Mucoromycotina.</title>
        <authorList>
            <person name="Muszewska A."/>
            <person name="Okrasinska A."/>
            <person name="Steczkiewicz K."/>
            <person name="Drgas O."/>
            <person name="Orlowska M."/>
            <person name="Perlinska-Lenart U."/>
            <person name="Aleksandrzak-Piekarczyk T."/>
            <person name="Szatraj K."/>
            <person name="Zielenkiewicz U."/>
            <person name="Pilsyk S."/>
            <person name="Malc E."/>
            <person name="Mieczkowski P."/>
            <person name="Kruszewska J.S."/>
            <person name="Biernat P."/>
            <person name="Pawlowska J."/>
        </authorList>
    </citation>
    <scope>NUCLEOTIDE SEQUENCE</scope>
    <source>
        <strain evidence="6">WA0000067209</strain>
    </source>
</reference>
<evidence type="ECO:0000256" key="3">
    <source>
        <dbReference type="ARBA" id="ARBA00023128"/>
    </source>
</evidence>
<dbReference type="GO" id="GO:1990904">
    <property type="term" value="C:ribonucleoprotein complex"/>
    <property type="evidence" value="ECO:0007669"/>
    <property type="project" value="UniProtKB-KW"/>
</dbReference>
<dbReference type="SUPFAM" id="SSF52833">
    <property type="entry name" value="Thioredoxin-like"/>
    <property type="match status" value="1"/>
</dbReference>
<dbReference type="PANTHER" id="PTHR13274">
    <property type="entry name" value="MITOCHONDRIAL RIBOSOMAL PROTEIN S25"/>
    <property type="match status" value="1"/>
</dbReference>
<evidence type="ECO:0000313" key="6">
    <source>
        <dbReference type="EMBL" id="KAG2185801.1"/>
    </source>
</evidence>
<dbReference type="GO" id="GO:0003735">
    <property type="term" value="F:structural constituent of ribosome"/>
    <property type="evidence" value="ECO:0007669"/>
    <property type="project" value="InterPro"/>
</dbReference>
<evidence type="ECO:0000256" key="2">
    <source>
        <dbReference type="ARBA" id="ARBA00022980"/>
    </source>
</evidence>
<dbReference type="InterPro" id="IPR036249">
    <property type="entry name" value="Thioredoxin-like_sf"/>
</dbReference>
<dbReference type="AlphaFoldDB" id="A0A8H7Q4R9"/>
<evidence type="ECO:0000256" key="1">
    <source>
        <dbReference type="ARBA" id="ARBA00004173"/>
    </source>
</evidence>
<dbReference type="PANTHER" id="PTHR13274:SF2">
    <property type="entry name" value="SMALL RIBOSOMAL SUBUNIT PROTEIN MS25"/>
    <property type="match status" value="1"/>
</dbReference>
<evidence type="ECO:0000313" key="7">
    <source>
        <dbReference type="Proteomes" id="UP000654370"/>
    </source>
</evidence>
<dbReference type="OrthoDB" id="1696305at2759"/>